<organism evidence="1 2">
    <name type="scientific">Colletotrichum higginsianum (strain IMI 349063)</name>
    <name type="common">Crucifer anthracnose fungus</name>
    <dbReference type="NCBI Taxonomy" id="759273"/>
    <lineage>
        <taxon>Eukaryota</taxon>
        <taxon>Fungi</taxon>
        <taxon>Dikarya</taxon>
        <taxon>Ascomycota</taxon>
        <taxon>Pezizomycotina</taxon>
        <taxon>Sordariomycetes</taxon>
        <taxon>Hypocreomycetidae</taxon>
        <taxon>Glomerellales</taxon>
        <taxon>Glomerellaceae</taxon>
        <taxon>Colletotrichum</taxon>
        <taxon>Colletotrichum destructivum species complex</taxon>
    </lineage>
</organism>
<gene>
    <name evidence="1" type="ORF">CH063_10682</name>
</gene>
<evidence type="ECO:0000313" key="2">
    <source>
        <dbReference type="Proteomes" id="UP000007174"/>
    </source>
</evidence>
<dbReference type="HOGENOM" id="CLU_1496092_0_0_1"/>
<protein>
    <submittedName>
        <fullName evidence="1">Uncharacterized protein</fullName>
    </submittedName>
</protein>
<evidence type="ECO:0000313" key="1">
    <source>
        <dbReference type="EMBL" id="CCF40001.1"/>
    </source>
</evidence>
<dbReference type="EMBL" id="CACQ02003819">
    <property type="protein sequence ID" value="CCF40001.1"/>
    <property type="molecule type" value="Genomic_DNA"/>
</dbReference>
<proteinExistence type="predicted"/>
<sequence length="180" mass="19812">MFSLPSAEPDGLWFLVIHHMGELEKSSKRLAPRLLAFCSMARCAVSTSHRHEDEAGSALAQSTQWPSICRDSIILGETTMRSPLTAFQLQAPALWRTMLKPSPGRLAPPSEVVLVVKKMSARSSRVPKRRAHQAREVPQPSHVPWSDLASMMVVVSAATTDNEAKPRATAARGLKCMMKE</sequence>
<dbReference type="AlphaFoldDB" id="H1VIE8"/>
<dbReference type="Proteomes" id="UP000007174">
    <property type="component" value="Unassembled WGS sequence"/>
</dbReference>
<reference evidence="2" key="1">
    <citation type="journal article" date="2012" name="Nat. Genet.">
        <title>Lifestyle transitions in plant pathogenic Colletotrichum fungi deciphered by genome and transcriptome analyses.</title>
        <authorList>
            <person name="O'Connell R.J."/>
            <person name="Thon M.R."/>
            <person name="Hacquard S."/>
            <person name="Amyotte S.G."/>
            <person name="Kleemann J."/>
            <person name="Torres M.F."/>
            <person name="Damm U."/>
            <person name="Buiate E.A."/>
            <person name="Epstein L."/>
            <person name="Alkan N."/>
            <person name="Altmueller J."/>
            <person name="Alvarado-Balderrama L."/>
            <person name="Bauser C.A."/>
            <person name="Becker C."/>
            <person name="Birren B.W."/>
            <person name="Chen Z."/>
            <person name="Choi J."/>
            <person name="Crouch J.A."/>
            <person name="Duvick J.P."/>
            <person name="Farman M.A."/>
            <person name="Gan P."/>
            <person name="Heiman D."/>
            <person name="Henrissat B."/>
            <person name="Howard R.J."/>
            <person name="Kabbage M."/>
            <person name="Koch C."/>
            <person name="Kracher B."/>
            <person name="Kubo Y."/>
            <person name="Law A.D."/>
            <person name="Lebrun M.-H."/>
            <person name="Lee Y.-H."/>
            <person name="Miyara I."/>
            <person name="Moore N."/>
            <person name="Neumann U."/>
            <person name="Nordstroem K."/>
            <person name="Panaccione D.G."/>
            <person name="Panstruga R."/>
            <person name="Place M."/>
            <person name="Proctor R.H."/>
            <person name="Prusky D."/>
            <person name="Rech G."/>
            <person name="Reinhardt R."/>
            <person name="Rollins J.A."/>
            <person name="Rounsley S."/>
            <person name="Schardl C.L."/>
            <person name="Schwartz D.C."/>
            <person name="Shenoy N."/>
            <person name="Shirasu K."/>
            <person name="Sikhakolli U.R."/>
            <person name="Stueber K."/>
            <person name="Sukno S.A."/>
            <person name="Sweigard J.A."/>
            <person name="Takano Y."/>
            <person name="Takahara H."/>
            <person name="Trail F."/>
            <person name="van der Does H.C."/>
            <person name="Voll L.M."/>
            <person name="Will I."/>
            <person name="Young S."/>
            <person name="Zeng Q."/>
            <person name="Zhang J."/>
            <person name="Zhou S."/>
            <person name="Dickman M.B."/>
            <person name="Schulze-Lefert P."/>
            <person name="Ver Loren van Themaat E."/>
            <person name="Ma L.-J."/>
            <person name="Vaillancourt L.J."/>
        </authorList>
    </citation>
    <scope>NUCLEOTIDE SEQUENCE [LARGE SCALE GENOMIC DNA]</scope>
    <source>
        <strain evidence="2">IMI 349063</strain>
    </source>
</reference>
<name>H1VIE8_COLHI</name>
<accession>H1VIE8</accession>